<feature type="region of interest" description="Disordered" evidence="1">
    <location>
        <begin position="329"/>
        <end position="378"/>
    </location>
</feature>
<feature type="compositionally biased region" description="Low complexity" evidence="1">
    <location>
        <begin position="337"/>
        <end position="351"/>
    </location>
</feature>
<feature type="domain" description="Actin-like protein N-terminal" evidence="2">
    <location>
        <begin position="7"/>
        <end position="154"/>
    </location>
</feature>
<organism evidence="4 5">
    <name type="scientific">Azohydromonas lata</name>
    <dbReference type="NCBI Taxonomy" id="45677"/>
    <lineage>
        <taxon>Bacteria</taxon>
        <taxon>Pseudomonadati</taxon>
        <taxon>Pseudomonadota</taxon>
        <taxon>Betaproteobacteria</taxon>
        <taxon>Burkholderiales</taxon>
        <taxon>Sphaerotilaceae</taxon>
        <taxon>Azohydromonas</taxon>
    </lineage>
</organism>
<keyword evidence="5" id="KW-1185">Reference proteome</keyword>
<reference evidence="4 5" key="1">
    <citation type="submission" date="2023-11" db="EMBL/GenBank/DDBJ databases">
        <title>Draft genome of Azohydromonas lata strain H1 (DSM1123), a polyhydroxyalkanoate producer.</title>
        <authorList>
            <person name="Traversa D."/>
            <person name="D'Addabbo P."/>
            <person name="Pazzani C."/>
            <person name="Manzari C."/>
            <person name="Chiara M."/>
            <person name="Scrascia M."/>
        </authorList>
    </citation>
    <scope>NUCLEOTIDE SEQUENCE [LARGE SCALE GENOMIC DNA]</scope>
    <source>
        <strain evidence="4 5">H1</strain>
        <plasmid evidence="4">unnamed</plasmid>
    </source>
</reference>
<dbReference type="InterPro" id="IPR022389">
    <property type="entry name" value="PRTRC_protein-D"/>
</dbReference>
<comment type="caution">
    <text evidence="4">The sequence shown here is derived from an EMBL/GenBank/DDBJ whole genome shotgun (WGS) entry which is preliminary data.</text>
</comment>
<dbReference type="InterPro" id="IPR043129">
    <property type="entry name" value="ATPase_NBD"/>
</dbReference>
<accession>A0ABU5I807</accession>
<dbReference type="Pfam" id="PF17989">
    <property type="entry name" value="ALP_N"/>
    <property type="match status" value="1"/>
</dbReference>
<dbReference type="EMBL" id="JAXOJX010000001">
    <property type="protein sequence ID" value="MDZ5455032.1"/>
    <property type="molecule type" value="Genomic_DNA"/>
</dbReference>
<evidence type="ECO:0000256" key="1">
    <source>
        <dbReference type="SAM" id="MobiDB-lite"/>
    </source>
</evidence>
<evidence type="ECO:0000313" key="4">
    <source>
        <dbReference type="EMBL" id="MDZ5455032.1"/>
    </source>
</evidence>
<name>A0ABU5I807_9BURK</name>
<evidence type="ECO:0000259" key="3">
    <source>
        <dbReference type="Pfam" id="PF21522"/>
    </source>
</evidence>
<evidence type="ECO:0000259" key="2">
    <source>
        <dbReference type="Pfam" id="PF17989"/>
    </source>
</evidence>
<dbReference type="Proteomes" id="UP001293718">
    <property type="component" value="Unassembled WGS sequence"/>
</dbReference>
<geneLocation type="plasmid" evidence="4">
    <name>unnamed</name>
</geneLocation>
<dbReference type="SUPFAM" id="SSF53067">
    <property type="entry name" value="Actin-like ATPase domain"/>
    <property type="match status" value="2"/>
</dbReference>
<dbReference type="InterPro" id="IPR040607">
    <property type="entry name" value="ALP_N"/>
</dbReference>
<dbReference type="RefSeq" id="WP_322464132.1">
    <property type="nucleotide sequence ID" value="NZ_JAXOJX010000001.1"/>
</dbReference>
<feature type="domain" description="Actin homologue MreB-like C-terminal" evidence="3">
    <location>
        <begin position="176"/>
        <end position="296"/>
    </location>
</feature>
<dbReference type="InterPro" id="IPR049067">
    <property type="entry name" value="MreB-like_C"/>
</dbReference>
<proteinExistence type="predicted"/>
<evidence type="ECO:0000313" key="5">
    <source>
        <dbReference type="Proteomes" id="UP001293718"/>
    </source>
</evidence>
<dbReference type="Pfam" id="PF21522">
    <property type="entry name" value="MreB-like_C"/>
    <property type="match status" value="1"/>
</dbReference>
<keyword evidence="4" id="KW-0614">Plasmid</keyword>
<dbReference type="NCBIfam" id="TIGR03739">
    <property type="entry name" value="PRTRC_D"/>
    <property type="match status" value="1"/>
</dbReference>
<sequence>MSTIVRAIDVGRGNTKFTKQSTAGRVDCDHFPSLAFFSHADKSNDIGGRRRTVSVPVDGLYYEVGPDVELATDRFRTRQLHDHYFETPEYRALTAGALHYMKVDDVDLLVVGLPVAQFMAKRAALEKNLAGEFQVGKKRTVLVKKVLAVAQPQGALIAFTAAGGLGDSPSDNKKLVIDPGAKTFDWLVTRGTRVIPKLSDSVNRGVSDILRTIAEAISHDIEEDYRDLEAIDTGLRTNKPIKIYGKAHDLKRYDSLIQKVTDQALDSLAERLGGTHDVDQIVLVGGGSYLFRKAIKRRFPRHPLHEIEQPIYANVRGFQLIGEEWMRERKDSRHHTATPALPASPSTAPSTQPKEMDVQISPIQAAGMQPDSVPGNQS</sequence>
<gene>
    <name evidence="4" type="ORF">SM757_00455</name>
</gene>
<dbReference type="Gene3D" id="3.30.420.40">
    <property type="match status" value="2"/>
</dbReference>
<protein>
    <submittedName>
        <fullName evidence="4">PRTRC system protein D</fullName>
    </submittedName>
</protein>